<evidence type="ECO:0000256" key="6">
    <source>
        <dbReference type="SAM" id="MobiDB-lite"/>
    </source>
</evidence>
<keyword evidence="5" id="KW-0539">Nucleus</keyword>
<evidence type="ECO:0000256" key="5">
    <source>
        <dbReference type="ARBA" id="ARBA00023242"/>
    </source>
</evidence>
<dbReference type="EMBL" id="CAXAMN010016446">
    <property type="protein sequence ID" value="CAK9048221.1"/>
    <property type="molecule type" value="Genomic_DNA"/>
</dbReference>
<keyword evidence="9" id="KW-1185">Reference proteome</keyword>
<dbReference type="InterPro" id="IPR000690">
    <property type="entry name" value="Matrin/U1-C_Znf_C2H2"/>
</dbReference>
<name>A0ABP0M9R8_9DINO</name>
<dbReference type="Gene3D" id="3.30.160.60">
    <property type="entry name" value="Classic Zinc Finger"/>
    <property type="match status" value="1"/>
</dbReference>
<dbReference type="InterPro" id="IPR036397">
    <property type="entry name" value="RNaseH_sf"/>
</dbReference>
<evidence type="ECO:0000256" key="4">
    <source>
        <dbReference type="ARBA" id="ARBA00022833"/>
    </source>
</evidence>
<dbReference type="SMART" id="SM00451">
    <property type="entry name" value="ZnF_U1"/>
    <property type="match status" value="2"/>
</dbReference>
<evidence type="ECO:0000259" key="7">
    <source>
        <dbReference type="PROSITE" id="PS50171"/>
    </source>
</evidence>
<keyword evidence="2" id="KW-0479">Metal-binding</keyword>
<evidence type="ECO:0000256" key="2">
    <source>
        <dbReference type="ARBA" id="ARBA00022723"/>
    </source>
</evidence>
<evidence type="ECO:0000313" key="9">
    <source>
        <dbReference type="Proteomes" id="UP001642484"/>
    </source>
</evidence>
<keyword evidence="3" id="KW-0863">Zinc-finger</keyword>
<feature type="domain" description="Matrin-type" evidence="7">
    <location>
        <begin position="336"/>
        <end position="367"/>
    </location>
</feature>
<evidence type="ECO:0000256" key="1">
    <source>
        <dbReference type="ARBA" id="ARBA00004123"/>
    </source>
</evidence>
<proteinExistence type="predicted"/>
<sequence length="450" mass="50437">MRVQSCSMVFYCPFCSGFTVLIHPVGGTHPENSMHRTLARRRKDLLEDGGSDTQIQKLSIINLWELQGGNLDLVTTTWLGGKIQERKPIAFAMLWNYERHGTEHHAIAALVFGDSNRRIIMRTHVTGHWLPIIVQDLIQDRMVLKICASWTKVHSDKLAHCFGLEIRNFTVLASMAEARGIAAASLEALTDQFKLDQRKLLPQEGIDSSADWEAQELPRDQRQHVQEFPSLLYQLWEHLHVIPILEEQISTGIMAMKDGWEAQGIRRRHDGLYCDLCEAGPVGSTEQMESHVQGKKHQKKAKPPEPVEAKLSLSPELQQEGIVVSDFCSSNRFGLYFCSICSVGPFHDLTTVETHVGGRKHKEASKNTLSRSLGALARTSKPAAKTEDVKWPSAADLLRSAFEEAFPHFPRGRSEKTQEAGRGTEDGVSAAALLRSAFEEAFPNFPRRST</sequence>
<feature type="region of interest" description="Disordered" evidence="6">
    <location>
        <begin position="285"/>
        <end position="309"/>
    </location>
</feature>
<accession>A0ABP0M9R8</accession>
<dbReference type="PROSITE" id="PS50171">
    <property type="entry name" value="ZF_MATRIN"/>
    <property type="match status" value="1"/>
</dbReference>
<keyword evidence="4" id="KW-0862">Zinc</keyword>
<evidence type="ECO:0000256" key="3">
    <source>
        <dbReference type="ARBA" id="ARBA00022771"/>
    </source>
</evidence>
<organism evidence="8 9">
    <name type="scientific">Durusdinium trenchii</name>
    <dbReference type="NCBI Taxonomy" id="1381693"/>
    <lineage>
        <taxon>Eukaryota</taxon>
        <taxon>Sar</taxon>
        <taxon>Alveolata</taxon>
        <taxon>Dinophyceae</taxon>
        <taxon>Suessiales</taxon>
        <taxon>Symbiodiniaceae</taxon>
        <taxon>Durusdinium</taxon>
    </lineage>
</organism>
<comment type="subcellular location">
    <subcellularLocation>
        <location evidence="1">Nucleus</location>
    </subcellularLocation>
</comment>
<gene>
    <name evidence="8" type="ORF">CCMP2556_LOCUS24856</name>
</gene>
<evidence type="ECO:0000313" key="8">
    <source>
        <dbReference type="EMBL" id="CAK9048221.1"/>
    </source>
</evidence>
<dbReference type="SUPFAM" id="SSF57667">
    <property type="entry name" value="beta-beta-alpha zinc fingers"/>
    <property type="match status" value="1"/>
</dbReference>
<comment type="caution">
    <text evidence="8">The sequence shown here is derived from an EMBL/GenBank/DDBJ whole genome shotgun (WGS) entry which is preliminary data.</text>
</comment>
<dbReference type="InterPro" id="IPR036236">
    <property type="entry name" value="Znf_C2H2_sf"/>
</dbReference>
<reference evidence="8 9" key="1">
    <citation type="submission" date="2024-02" db="EMBL/GenBank/DDBJ databases">
        <authorList>
            <person name="Chen Y."/>
            <person name="Shah S."/>
            <person name="Dougan E. K."/>
            <person name="Thang M."/>
            <person name="Chan C."/>
        </authorList>
    </citation>
    <scope>NUCLEOTIDE SEQUENCE [LARGE SCALE GENOMIC DNA]</scope>
</reference>
<dbReference type="Gene3D" id="3.30.420.10">
    <property type="entry name" value="Ribonuclease H-like superfamily/Ribonuclease H"/>
    <property type="match status" value="1"/>
</dbReference>
<dbReference type="Proteomes" id="UP001642484">
    <property type="component" value="Unassembled WGS sequence"/>
</dbReference>
<dbReference type="InterPro" id="IPR003604">
    <property type="entry name" value="Matrin/U1-like-C_Znf_C2H2"/>
</dbReference>
<protein>
    <recommendedName>
        <fullName evidence="7">Matrin-type domain-containing protein</fullName>
    </recommendedName>
</protein>